<evidence type="ECO:0000259" key="14">
    <source>
        <dbReference type="Pfam" id="PF01593"/>
    </source>
</evidence>
<evidence type="ECO:0000256" key="7">
    <source>
        <dbReference type="ARBA" id="ARBA00022904"/>
    </source>
</evidence>
<evidence type="ECO:0000256" key="1">
    <source>
        <dbReference type="ARBA" id="ARBA00001974"/>
    </source>
</evidence>
<evidence type="ECO:0000256" key="13">
    <source>
        <dbReference type="SAM" id="SignalP"/>
    </source>
</evidence>
<evidence type="ECO:0000256" key="9">
    <source>
        <dbReference type="ARBA" id="ARBA00023136"/>
    </source>
</evidence>
<keyword evidence="12" id="KW-0274">FAD</keyword>
<evidence type="ECO:0000256" key="8">
    <source>
        <dbReference type="ARBA" id="ARBA00023002"/>
    </source>
</evidence>
<feature type="chain" id="PRO_5030941048" description="Amine oxidase" evidence="13">
    <location>
        <begin position="20"/>
        <end position="587"/>
    </location>
</feature>
<keyword evidence="13" id="KW-0732">Signal</keyword>
<evidence type="ECO:0000256" key="5">
    <source>
        <dbReference type="ARBA" id="ARBA00006046"/>
    </source>
</evidence>
<proteinExistence type="inferred from homology"/>
<keyword evidence="12" id="KW-0285">Flavoprotein</keyword>
<evidence type="ECO:0000256" key="2">
    <source>
        <dbReference type="ARBA" id="ARBA00004170"/>
    </source>
</evidence>
<keyword evidence="9" id="KW-0472">Membrane</keyword>
<dbReference type="InterPro" id="IPR014102">
    <property type="entry name" value="Phytoene_desaturase"/>
</dbReference>
<comment type="similarity">
    <text evidence="12">Belongs to the flavin monoamine oxidase family.</text>
</comment>
<evidence type="ECO:0000256" key="4">
    <source>
        <dbReference type="ARBA" id="ARBA00004900"/>
    </source>
</evidence>
<dbReference type="GO" id="GO:0016166">
    <property type="term" value="F:phytoene dehydrogenase activity"/>
    <property type="evidence" value="ECO:0007669"/>
    <property type="project" value="InterPro"/>
</dbReference>
<keyword evidence="8 12" id="KW-0560">Oxidoreductase</keyword>
<keyword evidence="7" id="KW-0934">Plastid</keyword>
<dbReference type="AlphaFoldDB" id="A0A7S3Q1Q0"/>
<dbReference type="GO" id="GO:0016020">
    <property type="term" value="C:membrane"/>
    <property type="evidence" value="ECO:0007669"/>
    <property type="project" value="UniProtKB-SubCell"/>
</dbReference>
<reference evidence="15" key="1">
    <citation type="submission" date="2021-01" db="EMBL/GenBank/DDBJ databases">
        <authorList>
            <person name="Corre E."/>
            <person name="Pelletier E."/>
            <person name="Niang G."/>
            <person name="Scheremetjew M."/>
            <person name="Finn R."/>
            <person name="Kale V."/>
            <person name="Holt S."/>
            <person name="Cochrane G."/>
            <person name="Meng A."/>
            <person name="Brown T."/>
            <person name="Cohen L."/>
        </authorList>
    </citation>
    <scope>NUCLEOTIDE SEQUENCE</scope>
    <source>
        <strain evidence="15">MM31A-1</strain>
    </source>
</reference>
<dbReference type="Pfam" id="PF01593">
    <property type="entry name" value="Amino_oxidase"/>
    <property type="match status" value="1"/>
</dbReference>
<feature type="binding site" evidence="11">
    <location>
        <position position="310"/>
    </location>
    <ligand>
        <name>FAD</name>
        <dbReference type="ChEBI" id="CHEBI:57692"/>
    </ligand>
</feature>
<sequence length="587" mass="64820">MRISSTLVTALTFVSFASGFAPNPTTRSTAATAIATELNSIPRPNLEATSAPFNEAIQNVQDIKNKPRPTTPKKVIVIGGGLAGLSTAKHLVDAGHQPIVLEARDLLGGKVAAWRDKDGDVTETGLHVFFGAYPNAMTMFKELDIEDRLQWKDHAMIFAKPGSKKREFSTFDFPALPAPINAGVAILSNTDLLSWPEKIKLGIGLIPAYLFGQTYVEEQEGVTVKEWMRARGVPDRVTDEVFIAMSKALNFIDPDTLSMQCVLIALNRFLQETDGSKIAFLDGSPTERLCEPIKEYIESKGGIVRTNSPVQKIITHQEGDNKNAIAGLLLKGNEVISADYYVSAMPVDAIKKLTPDNWRNMEYFSKMMGLKGVPVINIHVWFDRKLSTIDNLIFSRSKLLSVYADMSECCDGYADKSKSMLEMVFAPAKGWIAKSEEEILAATMEELERLFPEEIRADQSLAKVEKFTCVKTATSVYETLPGCEAMRPTQISPIPNFIMAGDFSKQKYLASMEGALLSGQLAAKAVQDISLEREKGGYKAPEKLQQRPFDASVEFANEVTPDRQLYRVRVVDLPKEVETELQSLSAV</sequence>
<dbReference type="EMBL" id="HBIO01009518">
    <property type="protein sequence ID" value="CAE0462491.1"/>
    <property type="molecule type" value="Transcribed_RNA"/>
</dbReference>
<accession>A0A7S3Q1Q0</accession>
<protein>
    <recommendedName>
        <fullName evidence="12">Amine oxidase</fullName>
        <ecNumber evidence="12">1.4.3.-</ecNumber>
    </recommendedName>
</protein>
<dbReference type="PRINTS" id="PR00757">
    <property type="entry name" value="AMINEOXDASEF"/>
</dbReference>
<dbReference type="GO" id="GO:0016117">
    <property type="term" value="P:carotenoid biosynthetic process"/>
    <property type="evidence" value="ECO:0007669"/>
    <property type="project" value="UniProtKB-KW"/>
</dbReference>
<dbReference type="PANTHER" id="PTHR42923">
    <property type="entry name" value="PROTOPORPHYRINOGEN OXIDASE"/>
    <property type="match status" value="1"/>
</dbReference>
<name>A0A7S3Q1Q0_9STRA</name>
<evidence type="ECO:0000256" key="10">
    <source>
        <dbReference type="ARBA" id="ARBA00049319"/>
    </source>
</evidence>
<feature type="domain" description="Amine oxidase" evidence="14">
    <location>
        <begin position="82"/>
        <end position="526"/>
    </location>
</feature>
<dbReference type="UniPathway" id="UPA00803"/>
<dbReference type="InterPro" id="IPR002937">
    <property type="entry name" value="Amino_oxidase"/>
</dbReference>
<comment type="similarity">
    <text evidence="5">Belongs to the carotenoid/retinoid oxidoreductase family.</text>
</comment>
<evidence type="ECO:0000256" key="3">
    <source>
        <dbReference type="ARBA" id="ARBA00004260"/>
    </source>
</evidence>
<comment type="subcellular location">
    <subcellularLocation>
        <location evidence="2">Membrane</location>
        <topology evidence="2">Peripheral membrane protein</topology>
    </subcellularLocation>
    <subcellularLocation>
        <location evidence="3">Plastid</location>
        <location evidence="3">Chromoplast</location>
    </subcellularLocation>
</comment>
<evidence type="ECO:0000313" key="15">
    <source>
        <dbReference type="EMBL" id="CAE0462491.1"/>
    </source>
</evidence>
<dbReference type="EC" id="1.4.3.-" evidence="12"/>
<keyword evidence="7" id="KW-0957">Chromoplast</keyword>
<organism evidence="15">
    <name type="scientific">Chaetoceros debilis</name>
    <dbReference type="NCBI Taxonomy" id="122233"/>
    <lineage>
        <taxon>Eukaryota</taxon>
        <taxon>Sar</taxon>
        <taxon>Stramenopiles</taxon>
        <taxon>Ochrophyta</taxon>
        <taxon>Bacillariophyta</taxon>
        <taxon>Coscinodiscophyceae</taxon>
        <taxon>Chaetocerotophycidae</taxon>
        <taxon>Chaetocerotales</taxon>
        <taxon>Chaetocerotaceae</taxon>
        <taxon>Chaetoceros</taxon>
    </lineage>
</organism>
<gene>
    <name evidence="15" type="ORF">CDEB00056_LOCUS7332</name>
</gene>
<evidence type="ECO:0000256" key="6">
    <source>
        <dbReference type="ARBA" id="ARBA00022746"/>
    </source>
</evidence>
<dbReference type="PANTHER" id="PTHR42923:SF45">
    <property type="entry name" value="15-CIS-PHYTOENE DESATURASE, CHLOROPLASTIC_CHROMOPLASTIC"/>
    <property type="match status" value="1"/>
</dbReference>
<dbReference type="NCBIfam" id="TIGR02731">
    <property type="entry name" value="phytoene_desat"/>
    <property type="match status" value="1"/>
</dbReference>
<dbReference type="InterPro" id="IPR036188">
    <property type="entry name" value="FAD/NAD-bd_sf"/>
</dbReference>
<evidence type="ECO:0000256" key="11">
    <source>
        <dbReference type="PIRSR" id="PIRSR601613-1"/>
    </source>
</evidence>
<feature type="signal peptide" evidence="13">
    <location>
        <begin position="1"/>
        <end position="19"/>
    </location>
</feature>
<comment type="catalytic activity">
    <reaction evidence="10">
        <text>2 a plastoquinone + 15-cis-phytoene = 9,9',15-tri-cis-zeta-carotene + 2 a plastoquinol</text>
        <dbReference type="Rhea" id="RHEA:30287"/>
        <dbReference type="Rhea" id="RHEA-COMP:9561"/>
        <dbReference type="Rhea" id="RHEA-COMP:9562"/>
        <dbReference type="ChEBI" id="CHEBI:17757"/>
        <dbReference type="ChEBI" id="CHEBI:27787"/>
        <dbReference type="ChEBI" id="CHEBI:48717"/>
        <dbReference type="ChEBI" id="CHEBI:62192"/>
        <dbReference type="EC" id="1.3.5.5"/>
    </reaction>
</comment>
<feature type="binding site" evidence="11">
    <location>
        <begin position="102"/>
        <end position="103"/>
    </location>
    <ligand>
        <name>FAD</name>
        <dbReference type="ChEBI" id="CHEBI:57692"/>
    </ligand>
</feature>
<keyword evidence="6" id="KW-0125">Carotenoid biosynthesis</keyword>
<dbReference type="SUPFAM" id="SSF51905">
    <property type="entry name" value="FAD/NAD(P)-binding domain"/>
    <property type="match status" value="1"/>
</dbReference>
<dbReference type="InterPro" id="IPR001613">
    <property type="entry name" value="Flavin_amine_oxidase"/>
</dbReference>
<dbReference type="InterPro" id="IPR050464">
    <property type="entry name" value="Zeta_carotene_desat/Oxidored"/>
</dbReference>
<dbReference type="FunFam" id="3.50.50.60:FF:000091">
    <property type="entry name" value="15-cis-phytoene desaturase, chloroplastic/chromoplastic"/>
    <property type="match status" value="1"/>
</dbReference>
<comment type="cofactor">
    <cofactor evidence="1 12">
        <name>FAD</name>
        <dbReference type="ChEBI" id="CHEBI:57692"/>
    </cofactor>
</comment>
<evidence type="ECO:0000256" key="12">
    <source>
        <dbReference type="RuleBase" id="RU362067"/>
    </source>
</evidence>
<comment type="pathway">
    <text evidence="4">Carotenoid biosynthesis; lycopene biosynthesis.</text>
</comment>
<dbReference type="Gene3D" id="3.50.50.60">
    <property type="entry name" value="FAD/NAD(P)-binding domain"/>
    <property type="match status" value="1"/>
</dbReference>